<evidence type="ECO:0000313" key="1">
    <source>
        <dbReference type="EMBL" id="MDV6310032.1"/>
    </source>
</evidence>
<comment type="caution">
    <text evidence="1">The sequence shown here is derived from an EMBL/GenBank/DDBJ whole genome shotgun (WGS) entry which is preliminary data.</text>
</comment>
<accession>A0ABU4DJW4</accession>
<organism evidence="1 2">
    <name type="scientific">Gordonia amicalis</name>
    <dbReference type="NCBI Taxonomy" id="89053"/>
    <lineage>
        <taxon>Bacteria</taxon>
        <taxon>Bacillati</taxon>
        <taxon>Actinomycetota</taxon>
        <taxon>Actinomycetes</taxon>
        <taxon>Mycobacteriales</taxon>
        <taxon>Gordoniaceae</taxon>
        <taxon>Gordonia</taxon>
    </lineage>
</organism>
<gene>
    <name evidence="1" type="ORF">R3P94_22470</name>
</gene>
<dbReference type="EMBL" id="JAWLKI010000041">
    <property type="protein sequence ID" value="MDV6310032.1"/>
    <property type="molecule type" value="Genomic_DNA"/>
</dbReference>
<sequence length="88" mass="9365">MNADLMNLDDLVELVDRVEHARGQALAIGESSAVKAAFHAVGSISLGHPYTYGVDVDRFCTLLATTNPALAEQFRTHRAGTRSPASAP</sequence>
<reference evidence="1 2" key="1">
    <citation type="submission" date="2023-10" db="EMBL/GenBank/DDBJ databases">
        <title>Development of a sustainable strategy for remediation of hydrocarbon-contaminated territories based on the waste exchange concept.</title>
        <authorList>
            <person name="Krivoruchko A."/>
        </authorList>
    </citation>
    <scope>NUCLEOTIDE SEQUENCE [LARGE SCALE GENOMIC DNA]</scope>
    <source>
        <strain evidence="1 2">IEGM 1266</strain>
    </source>
</reference>
<dbReference type="Proteomes" id="UP001185779">
    <property type="component" value="Unassembled WGS sequence"/>
</dbReference>
<keyword evidence="2" id="KW-1185">Reference proteome</keyword>
<evidence type="ECO:0000313" key="2">
    <source>
        <dbReference type="Proteomes" id="UP001185779"/>
    </source>
</evidence>
<proteinExistence type="predicted"/>
<protein>
    <submittedName>
        <fullName evidence="1">Uncharacterized protein</fullName>
    </submittedName>
</protein>
<dbReference type="RefSeq" id="WP_317505722.1">
    <property type="nucleotide sequence ID" value="NZ_JAWLKI010000041.1"/>
</dbReference>
<name>A0ABU4DJW4_9ACTN</name>